<dbReference type="Pfam" id="PF14094">
    <property type="entry name" value="DUF4272"/>
    <property type="match status" value="1"/>
</dbReference>
<reference evidence="2" key="1">
    <citation type="submission" date="2019-04" db="EMBL/GenBank/DDBJ databases">
        <title>Nocardioides xinjiangensis sp. nov.</title>
        <authorList>
            <person name="Liu S."/>
        </authorList>
    </citation>
    <scope>NUCLEOTIDE SEQUENCE [LARGE SCALE GENOMIC DNA]</scope>
    <source>
        <strain evidence="2">18</strain>
    </source>
</reference>
<dbReference type="Proteomes" id="UP000308760">
    <property type="component" value="Unassembled WGS sequence"/>
</dbReference>
<proteinExistence type="predicted"/>
<gene>
    <name evidence="1" type="ORF">FAB82_14265</name>
</gene>
<evidence type="ECO:0000313" key="1">
    <source>
        <dbReference type="EMBL" id="THV40809.1"/>
    </source>
</evidence>
<organism evidence="1 2">
    <name type="scientific">Glycomyces buryatensis</name>
    <dbReference type="NCBI Taxonomy" id="2570927"/>
    <lineage>
        <taxon>Bacteria</taxon>
        <taxon>Bacillati</taxon>
        <taxon>Actinomycetota</taxon>
        <taxon>Actinomycetes</taxon>
        <taxon>Glycomycetales</taxon>
        <taxon>Glycomycetaceae</taxon>
        <taxon>Glycomyces</taxon>
    </lineage>
</organism>
<name>A0A4S8QHC6_9ACTN</name>
<dbReference type="OrthoDB" id="5179434at2"/>
<dbReference type="AlphaFoldDB" id="A0A4S8QHC6"/>
<accession>A0A4S8QHC6</accession>
<sequence>MCWTLQFFTITLPCERILTPQGEPQVVGSHMQALISDPRSVRSRTVDGLGALGIPAPPEQFPLPFPSGQMPRLRPRVHLEARAAILNVVQARVFDMPEELAMRWLLDAHVLDHLAPDEWGFIACGRGERPRYADQLESLYTVAWLIGLVDHLDPAVACAEELPELLPDLRRPETFSDWRDRQLTPTRDAGVVAEMLDLYYCLDFVCDQARRAGQAPPSGVDDCLVWHRRWALEWAVVFNEERPVHWDEVRL</sequence>
<comment type="caution">
    <text evidence="1">The sequence shown here is derived from an EMBL/GenBank/DDBJ whole genome shotgun (WGS) entry which is preliminary data.</text>
</comment>
<keyword evidence="2" id="KW-1185">Reference proteome</keyword>
<dbReference type="InterPro" id="IPR025368">
    <property type="entry name" value="DUF4272"/>
</dbReference>
<protein>
    <submittedName>
        <fullName evidence="1">DUF4272 domain-containing protein</fullName>
    </submittedName>
</protein>
<dbReference type="EMBL" id="STGY01000055">
    <property type="protein sequence ID" value="THV40809.1"/>
    <property type="molecule type" value="Genomic_DNA"/>
</dbReference>
<reference evidence="1 2" key="2">
    <citation type="submission" date="2019-05" db="EMBL/GenBank/DDBJ databases">
        <title>Glycomyces buryatensis sp. nov.</title>
        <authorList>
            <person name="Nikitina E."/>
        </authorList>
    </citation>
    <scope>NUCLEOTIDE SEQUENCE [LARGE SCALE GENOMIC DNA]</scope>
    <source>
        <strain evidence="1 2">18</strain>
    </source>
</reference>
<evidence type="ECO:0000313" key="2">
    <source>
        <dbReference type="Proteomes" id="UP000308760"/>
    </source>
</evidence>